<evidence type="ECO:0000313" key="1">
    <source>
        <dbReference type="EMBL" id="CAH3193700.1"/>
    </source>
</evidence>
<dbReference type="Proteomes" id="UP001159427">
    <property type="component" value="Unassembled WGS sequence"/>
</dbReference>
<name>A0ABN8SQA9_9CNID</name>
<dbReference type="EMBL" id="CALNXI010003568">
    <property type="protein sequence ID" value="CAH3193701.1"/>
    <property type="molecule type" value="Genomic_DNA"/>
</dbReference>
<organism evidence="1 3">
    <name type="scientific">Porites evermanni</name>
    <dbReference type="NCBI Taxonomy" id="104178"/>
    <lineage>
        <taxon>Eukaryota</taxon>
        <taxon>Metazoa</taxon>
        <taxon>Cnidaria</taxon>
        <taxon>Anthozoa</taxon>
        <taxon>Hexacorallia</taxon>
        <taxon>Scleractinia</taxon>
        <taxon>Fungiina</taxon>
        <taxon>Poritidae</taxon>
        <taxon>Porites</taxon>
    </lineage>
</organism>
<keyword evidence="3" id="KW-1185">Reference proteome</keyword>
<sequence length="206" mass="23584">MGSIDSKKKNNSAIEAGTDEIPPTILPLNREVRVHLVPKFYKSEEKGFARTYCLFTTLQEQEEKDLGEGDSTVKRHRDFKARVEFHEQRLGSFSSGHGSSFLDRSDFFSPLSRLRSRSLTIHSTEVKVQKVSVKENDSIRIIGVFERHLESFDKLTDGDTFELILCPSSKIRSECSDWSLLGTLYTKQANSKHVRHWRAAVRADYT</sequence>
<reference evidence="1 3" key="1">
    <citation type="submission" date="2022-05" db="EMBL/GenBank/DDBJ databases">
        <authorList>
            <consortium name="Genoscope - CEA"/>
            <person name="William W."/>
        </authorList>
    </citation>
    <scope>NUCLEOTIDE SEQUENCE [LARGE SCALE GENOMIC DNA]</scope>
</reference>
<evidence type="ECO:0000313" key="3">
    <source>
        <dbReference type="Proteomes" id="UP001159427"/>
    </source>
</evidence>
<dbReference type="EMBL" id="CALNXI010003568">
    <property type="protein sequence ID" value="CAH3193700.1"/>
    <property type="molecule type" value="Genomic_DNA"/>
</dbReference>
<gene>
    <name evidence="1" type="ORF">PEVE_00026334</name>
    <name evidence="2" type="ORF">PEVE_00026335</name>
</gene>
<accession>A0ABN8SQA9</accession>
<protein>
    <submittedName>
        <fullName evidence="1">Uncharacterized protein</fullName>
    </submittedName>
</protein>
<evidence type="ECO:0000313" key="2">
    <source>
        <dbReference type="EMBL" id="CAH3193701.1"/>
    </source>
</evidence>
<comment type="caution">
    <text evidence="1">The sequence shown here is derived from an EMBL/GenBank/DDBJ whole genome shotgun (WGS) entry which is preliminary data.</text>
</comment>
<proteinExistence type="predicted"/>